<keyword evidence="2" id="KW-0282">Flagellum</keyword>
<dbReference type="AlphaFoldDB" id="A0A4C1Z6K3"/>
<accession>A0A4C1Z6K3</accession>
<sequence>MLPCCSSCAVVNLAARKWAARPVKYHSVTKHRLKLIASAVGFHPMSESSGGLLSPRSSEWNDPHSLPLFPLYQYTSSSISYPITTASVCGGACGWTSVAGPFNYPHSGGQIAPVGSTGKILISIHCPAAGPGLGRYLAAPPAPLRRRGRRRRTAAYTHRTIPIKLNANIYILFIEQEHSLSSRYYRAFGAFRLRTPAPAPATAITAAAEHAPALLIVTVKRHFFIFPLSSRSGFFVVTPSLPPQTPGVCYVSRARNTLRKVIAGSKPLRIWDTHLQDGYVSRFLDPELKSAVMELRGSNVSTSYIVCPKGETVPRDTVPYPGDDTEEHKAILRIRSNSFRRDEYEAQISRVQLSERYANLLFLYSHASQPCGWMESSTMRFE</sequence>
<keyword evidence="2" id="KW-0969">Cilium</keyword>
<organism evidence="2 3">
    <name type="scientific">Eumeta variegata</name>
    <name type="common">Bagworm moth</name>
    <name type="synonym">Eumeta japonica</name>
    <dbReference type="NCBI Taxonomy" id="151549"/>
    <lineage>
        <taxon>Eukaryota</taxon>
        <taxon>Metazoa</taxon>
        <taxon>Ecdysozoa</taxon>
        <taxon>Arthropoda</taxon>
        <taxon>Hexapoda</taxon>
        <taxon>Insecta</taxon>
        <taxon>Pterygota</taxon>
        <taxon>Neoptera</taxon>
        <taxon>Endopterygota</taxon>
        <taxon>Lepidoptera</taxon>
        <taxon>Glossata</taxon>
        <taxon>Ditrysia</taxon>
        <taxon>Tineoidea</taxon>
        <taxon>Psychidae</taxon>
        <taxon>Oiketicinae</taxon>
        <taxon>Eumeta</taxon>
    </lineage>
</organism>
<dbReference type="STRING" id="151549.A0A4C1Z6K3"/>
<proteinExistence type="predicted"/>
<dbReference type="Proteomes" id="UP000299102">
    <property type="component" value="Unassembled WGS sequence"/>
</dbReference>
<dbReference type="InterPro" id="IPR007714">
    <property type="entry name" value="CFA20_dom"/>
</dbReference>
<reference evidence="2 3" key="1">
    <citation type="journal article" date="2019" name="Commun. Biol.">
        <title>The bagworm genome reveals a unique fibroin gene that provides high tensile strength.</title>
        <authorList>
            <person name="Kono N."/>
            <person name="Nakamura H."/>
            <person name="Ohtoshi R."/>
            <person name="Tomita M."/>
            <person name="Numata K."/>
            <person name="Arakawa K."/>
        </authorList>
    </citation>
    <scope>NUCLEOTIDE SEQUENCE [LARGE SCALE GENOMIC DNA]</scope>
</reference>
<evidence type="ECO:0000259" key="1">
    <source>
        <dbReference type="Pfam" id="PF05018"/>
    </source>
</evidence>
<keyword evidence="2" id="KW-0966">Cell projection</keyword>
<keyword evidence="3" id="KW-1185">Reference proteome</keyword>
<evidence type="ECO:0000313" key="3">
    <source>
        <dbReference type="Proteomes" id="UP000299102"/>
    </source>
</evidence>
<feature type="domain" description="CFA20" evidence="1">
    <location>
        <begin position="263"/>
        <end position="309"/>
    </location>
</feature>
<name>A0A4C1Z6K3_EUMVA</name>
<protein>
    <submittedName>
        <fullName evidence="2">Cilia-and flagella-associated protein 20</fullName>
    </submittedName>
</protein>
<evidence type="ECO:0000313" key="2">
    <source>
        <dbReference type="EMBL" id="GBP84226.1"/>
    </source>
</evidence>
<dbReference type="EMBL" id="BGZK01001667">
    <property type="protein sequence ID" value="GBP84226.1"/>
    <property type="molecule type" value="Genomic_DNA"/>
</dbReference>
<comment type="caution">
    <text evidence="2">The sequence shown here is derived from an EMBL/GenBank/DDBJ whole genome shotgun (WGS) entry which is preliminary data.</text>
</comment>
<gene>
    <name evidence="2" type="ORF">EVAR_103414_1</name>
</gene>
<dbReference type="OrthoDB" id="7486196at2759"/>
<dbReference type="Pfam" id="PF05018">
    <property type="entry name" value="CFA20_dom"/>
    <property type="match status" value="1"/>
</dbReference>